<dbReference type="GO" id="GO:0070403">
    <property type="term" value="F:NAD+ binding"/>
    <property type="evidence" value="ECO:0007669"/>
    <property type="project" value="InterPro"/>
</dbReference>
<dbReference type="Gene3D" id="3.40.50.1220">
    <property type="entry name" value="TPP-binding domain"/>
    <property type="match status" value="1"/>
</dbReference>
<dbReference type="InterPro" id="IPR026591">
    <property type="entry name" value="Sirtuin_cat_small_dom_sf"/>
</dbReference>
<dbReference type="GO" id="GO:0046872">
    <property type="term" value="F:metal ion binding"/>
    <property type="evidence" value="ECO:0007669"/>
    <property type="project" value="UniProtKB-KW"/>
</dbReference>
<dbReference type="PANTHER" id="PTHR11085">
    <property type="entry name" value="NAD-DEPENDENT PROTEIN DEACYLASE SIRTUIN-5, MITOCHONDRIAL-RELATED"/>
    <property type="match status" value="1"/>
</dbReference>
<keyword evidence="4" id="KW-0862">Zinc</keyword>
<feature type="domain" description="Deacetylase sirtuin-type" evidence="5">
    <location>
        <begin position="1"/>
        <end position="252"/>
    </location>
</feature>
<feature type="binding site" evidence="4">
    <location>
        <position position="160"/>
    </location>
    <ligand>
        <name>Zn(2+)</name>
        <dbReference type="ChEBI" id="CHEBI:29105"/>
    </ligand>
</feature>
<dbReference type="InterPro" id="IPR050134">
    <property type="entry name" value="NAD-dep_sirtuin_deacylases"/>
</dbReference>
<evidence type="ECO:0000313" key="6">
    <source>
        <dbReference type="EMBL" id="TCC66566.1"/>
    </source>
</evidence>
<keyword evidence="3" id="KW-0520">NAD</keyword>
<protein>
    <recommendedName>
        <fullName evidence="1">protein acetyllysine N-acetyltransferase</fullName>
        <ecNumber evidence="1">2.3.1.286</ecNumber>
    </recommendedName>
</protein>
<organism evidence="6 7">
    <name type="scientific">Kribbella pittospori</name>
    <dbReference type="NCBI Taxonomy" id="722689"/>
    <lineage>
        <taxon>Bacteria</taxon>
        <taxon>Bacillati</taxon>
        <taxon>Actinomycetota</taxon>
        <taxon>Actinomycetes</taxon>
        <taxon>Propionibacteriales</taxon>
        <taxon>Kribbellaceae</taxon>
        <taxon>Kribbella</taxon>
    </lineage>
</organism>
<dbReference type="CDD" id="cd01407">
    <property type="entry name" value="SIR2-fam"/>
    <property type="match status" value="1"/>
</dbReference>
<keyword evidence="4" id="KW-0479">Metal-binding</keyword>
<dbReference type="InterPro" id="IPR003000">
    <property type="entry name" value="Sirtuin"/>
</dbReference>
<reference evidence="6 7" key="1">
    <citation type="submission" date="2019-02" db="EMBL/GenBank/DDBJ databases">
        <title>Kribbella capetownensis sp. nov. and Kribbella speibonae sp. nov., isolated from soil.</title>
        <authorList>
            <person name="Curtis S.M."/>
            <person name="Norton I."/>
            <person name="Everest G.J."/>
            <person name="Meyers P.R."/>
        </authorList>
    </citation>
    <scope>NUCLEOTIDE SEQUENCE [LARGE SCALE GENOMIC DNA]</scope>
    <source>
        <strain evidence="6 7">NRRL B-24813</strain>
    </source>
</reference>
<comment type="caution">
    <text evidence="6">The sequence shown here is derived from an EMBL/GenBank/DDBJ whole genome shotgun (WGS) entry which is preliminary data.</text>
</comment>
<dbReference type="AlphaFoldDB" id="A0A4R0L3S5"/>
<dbReference type="SUPFAM" id="SSF52467">
    <property type="entry name" value="DHS-like NAD/FAD-binding domain"/>
    <property type="match status" value="1"/>
</dbReference>
<keyword evidence="2" id="KW-0808">Transferase</keyword>
<feature type="binding site" evidence="4">
    <location>
        <position position="132"/>
    </location>
    <ligand>
        <name>Zn(2+)</name>
        <dbReference type="ChEBI" id="CHEBI:29105"/>
    </ligand>
</feature>
<dbReference type="EC" id="2.3.1.286" evidence="1"/>
<name>A0A4R0L3S5_9ACTN</name>
<evidence type="ECO:0000259" key="5">
    <source>
        <dbReference type="PROSITE" id="PS50305"/>
    </source>
</evidence>
<gene>
    <name evidence="6" type="ORF">E0H73_03510</name>
</gene>
<dbReference type="InterPro" id="IPR026590">
    <property type="entry name" value="Ssirtuin_cat_dom"/>
</dbReference>
<evidence type="ECO:0000313" key="7">
    <source>
        <dbReference type="Proteomes" id="UP000291144"/>
    </source>
</evidence>
<dbReference type="Proteomes" id="UP000291144">
    <property type="component" value="Unassembled WGS sequence"/>
</dbReference>
<feature type="active site" description="Proton acceptor" evidence="4">
    <location>
        <position position="124"/>
    </location>
</feature>
<proteinExistence type="predicted"/>
<keyword evidence="7" id="KW-1185">Reference proteome</keyword>
<dbReference type="Gene3D" id="3.30.1600.10">
    <property type="entry name" value="SIR2/SIRT2 'Small Domain"/>
    <property type="match status" value="1"/>
</dbReference>
<feature type="binding site" evidence="4">
    <location>
        <position position="135"/>
    </location>
    <ligand>
        <name>Zn(2+)</name>
        <dbReference type="ChEBI" id="CHEBI:29105"/>
    </ligand>
</feature>
<dbReference type="Pfam" id="PF02146">
    <property type="entry name" value="SIR2"/>
    <property type="match status" value="1"/>
</dbReference>
<evidence type="ECO:0000256" key="2">
    <source>
        <dbReference type="ARBA" id="ARBA00022679"/>
    </source>
</evidence>
<sequence>MEGSTFDCVIDPLIDADRIAVLTGAGISTASGIPDFRGPQGVWTKNPAAQAMFDIDEYVASRAVRVEAWKHRLAVPVWTMEPNPGHLALVELERQGRLTGLITQNVDGLHQKAGSSPELVHELHGTVRFVDCLECGRRIPMADVLRRLDAGDEDPACEVCGGILKSATVSFGQSLDRRVLDAAVAATESADVFLAVGTSLQVYPAAGLCDIALNAGKPLLILNAEPSPYDDEATTVLHTPIESTLPRLVIRP</sequence>
<dbReference type="GO" id="GO:0017136">
    <property type="term" value="F:histone deacetylase activity, NAD-dependent"/>
    <property type="evidence" value="ECO:0007669"/>
    <property type="project" value="TreeGrafter"/>
</dbReference>
<evidence type="ECO:0000256" key="1">
    <source>
        <dbReference type="ARBA" id="ARBA00012928"/>
    </source>
</evidence>
<dbReference type="OrthoDB" id="9800582at2"/>
<evidence type="ECO:0000256" key="4">
    <source>
        <dbReference type="PROSITE-ProRule" id="PRU00236"/>
    </source>
</evidence>
<dbReference type="PROSITE" id="PS50305">
    <property type="entry name" value="SIRTUIN"/>
    <property type="match status" value="1"/>
</dbReference>
<dbReference type="EMBL" id="SJKB01000001">
    <property type="protein sequence ID" value="TCC66566.1"/>
    <property type="molecule type" value="Genomic_DNA"/>
</dbReference>
<dbReference type="PANTHER" id="PTHR11085:SF4">
    <property type="entry name" value="NAD-DEPENDENT PROTEIN DEACYLASE"/>
    <property type="match status" value="1"/>
</dbReference>
<feature type="binding site" evidence="4">
    <location>
        <position position="157"/>
    </location>
    <ligand>
        <name>Zn(2+)</name>
        <dbReference type="ChEBI" id="CHEBI:29105"/>
    </ligand>
</feature>
<dbReference type="InterPro" id="IPR029035">
    <property type="entry name" value="DHS-like_NAD/FAD-binding_dom"/>
</dbReference>
<evidence type="ECO:0000256" key="3">
    <source>
        <dbReference type="ARBA" id="ARBA00023027"/>
    </source>
</evidence>
<accession>A0A4R0L3S5</accession>